<dbReference type="Pfam" id="PF00293">
    <property type="entry name" value="NUDIX"/>
    <property type="match status" value="1"/>
</dbReference>
<evidence type="ECO:0000259" key="5">
    <source>
        <dbReference type="PROSITE" id="PS51462"/>
    </source>
</evidence>
<evidence type="ECO:0000256" key="1">
    <source>
        <dbReference type="ARBA" id="ARBA00001946"/>
    </source>
</evidence>
<dbReference type="InterPro" id="IPR020476">
    <property type="entry name" value="Nudix_hydrolase"/>
</dbReference>
<comment type="cofactor">
    <cofactor evidence="1">
        <name>Mg(2+)</name>
        <dbReference type="ChEBI" id="CHEBI:18420"/>
    </cofactor>
</comment>
<name>A0ABQ6FK78_9CHLR</name>
<dbReference type="PROSITE" id="PS00893">
    <property type="entry name" value="NUDIX_BOX"/>
    <property type="match status" value="1"/>
</dbReference>
<dbReference type="Proteomes" id="UP001344906">
    <property type="component" value="Unassembled WGS sequence"/>
</dbReference>
<keyword evidence="3" id="KW-0460">Magnesium</keyword>
<dbReference type="PANTHER" id="PTHR43046:SF12">
    <property type="entry name" value="GDP-MANNOSE MANNOSYL HYDROLASE"/>
    <property type="match status" value="1"/>
</dbReference>
<dbReference type="PANTHER" id="PTHR43046">
    <property type="entry name" value="GDP-MANNOSE MANNOSYL HYDROLASE"/>
    <property type="match status" value="1"/>
</dbReference>
<feature type="domain" description="Nudix hydrolase" evidence="5">
    <location>
        <begin position="1"/>
        <end position="133"/>
    </location>
</feature>
<dbReference type="RefSeq" id="WP_338247782.1">
    <property type="nucleotide sequence ID" value="NZ_BSRI01000001.1"/>
</dbReference>
<proteinExistence type="inferred from homology"/>
<dbReference type="SUPFAM" id="SSF55811">
    <property type="entry name" value="Nudix"/>
    <property type="match status" value="1"/>
</dbReference>
<sequence>MADQYTALALARRNGKCLLVKHHGKDDLSWWLPGGVVEPGERLVDALRRELLEETGLRLEGTPVLAFVVQLFRETEQGLREAGFAFHFSCEVTGEIHPQDPDGLVEQAQWKREQEVLDLLSVQAWYDCEPLRRWFSGEAGIGTVYTHKIVSNP</sequence>
<evidence type="ECO:0000313" key="7">
    <source>
        <dbReference type="Proteomes" id="UP001344906"/>
    </source>
</evidence>
<dbReference type="Gene3D" id="3.90.79.10">
    <property type="entry name" value="Nucleoside Triphosphate Pyrophosphohydrolase"/>
    <property type="match status" value="1"/>
</dbReference>
<dbReference type="CDD" id="cd02883">
    <property type="entry name" value="NUDIX_Hydrolase"/>
    <property type="match status" value="1"/>
</dbReference>
<reference evidence="6 7" key="1">
    <citation type="submission" date="2023-02" db="EMBL/GenBank/DDBJ databases">
        <title>Dictyobacter halimunensis sp. nov., a new member of the class Ktedonobacteria from forest soil in a geothermal area.</title>
        <authorList>
            <person name="Rachmania M.K."/>
            <person name="Ningsih F."/>
            <person name="Sakai Y."/>
            <person name="Yabe S."/>
            <person name="Yokota A."/>
            <person name="Sjamsuridzal W."/>
        </authorList>
    </citation>
    <scope>NUCLEOTIDE SEQUENCE [LARGE SCALE GENOMIC DNA]</scope>
    <source>
        <strain evidence="6 7">S3.2.2.5</strain>
    </source>
</reference>
<dbReference type="EMBL" id="BSRI01000001">
    <property type="protein sequence ID" value="GLV54067.1"/>
    <property type="molecule type" value="Genomic_DNA"/>
</dbReference>
<organism evidence="6 7">
    <name type="scientific">Dictyobacter halimunensis</name>
    <dbReference type="NCBI Taxonomy" id="3026934"/>
    <lineage>
        <taxon>Bacteria</taxon>
        <taxon>Bacillati</taxon>
        <taxon>Chloroflexota</taxon>
        <taxon>Ktedonobacteria</taxon>
        <taxon>Ktedonobacterales</taxon>
        <taxon>Dictyobacteraceae</taxon>
        <taxon>Dictyobacter</taxon>
    </lineage>
</organism>
<keyword evidence="2 4" id="KW-0378">Hydrolase</keyword>
<protein>
    <submittedName>
        <fullName evidence="6">DNA mismatch repair protein MutT</fullName>
    </submittedName>
</protein>
<dbReference type="InterPro" id="IPR020084">
    <property type="entry name" value="NUDIX_hydrolase_CS"/>
</dbReference>
<gene>
    <name evidence="6" type="ORF">KDH_09160</name>
</gene>
<dbReference type="PROSITE" id="PS51462">
    <property type="entry name" value="NUDIX"/>
    <property type="match status" value="1"/>
</dbReference>
<dbReference type="PRINTS" id="PR00502">
    <property type="entry name" value="NUDIXFAMILY"/>
</dbReference>
<comment type="similarity">
    <text evidence="4">Belongs to the Nudix hydrolase family.</text>
</comment>
<evidence type="ECO:0000313" key="6">
    <source>
        <dbReference type="EMBL" id="GLV54067.1"/>
    </source>
</evidence>
<accession>A0ABQ6FK78</accession>
<keyword evidence="7" id="KW-1185">Reference proteome</keyword>
<evidence type="ECO:0000256" key="4">
    <source>
        <dbReference type="RuleBase" id="RU003476"/>
    </source>
</evidence>
<evidence type="ECO:0000256" key="3">
    <source>
        <dbReference type="ARBA" id="ARBA00022842"/>
    </source>
</evidence>
<dbReference type="InterPro" id="IPR000086">
    <property type="entry name" value="NUDIX_hydrolase_dom"/>
</dbReference>
<comment type="caution">
    <text evidence="6">The sequence shown here is derived from an EMBL/GenBank/DDBJ whole genome shotgun (WGS) entry which is preliminary data.</text>
</comment>
<dbReference type="InterPro" id="IPR015797">
    <property type="entry name" value="NUDIX_hydrolase-like_dom_sf"/>
</dbReference>
<evidence type="ECO:0000256" key="2">
    <source>
        <dbReference type="ARBA" id="ARBA00022801"/>
    </source>
</evidence>